<evidence type="ECO:0000256" key="1">
    <source>
        <dbReference type="ARBA" id="ARBA00010577"/>
    </source>
</evidence>
<sequence length="230" mass="23604">MTSFSDSSNSLLAGLSSTTNTKNTVSSADTSSLGKDDFLQLLVAQLNNQNPLDPQDNSEFVAQLAQFSSVESLQNLNASVDTIRSNYNSSQALQASSLVGRSVIVKDSSAQVDTSSSFSGSLVLPSTGSNVSVGVYNASGEQVKTIDLGQQAGGSVAFSWDGTDDNGNALDSGAYTFKATASIDGTETALTTYLPATVNSVTLGQDGGEMMLNLAGLGSVALSQVQMIGQ</sequence>
<protein>
    <recommendedName>
        <fullName evidence="2 5">Basal-body rod modification protein FlgD</fullName>
    </recommendedName>
</protein>
<keyword evidence="8" id="KW-0282">Flagellum</keyword>
<gene>
    <name evidence="8" type="ORF">FHR87_003427</name>
</gene>
<dbReference type="Gene3D" id="2.30.30.910">
    <property type="match status" value="1"/>
</dbReference>
<evidence type="ECO:0000259" key="7">
    <source>
        <dbReference type="Pfam" id="PF13861"/>
    </source>
</evidence>
<comment type="function">
    <text evidence="4 5">Required for flagellar hook formation. May act as a scaffolding protein.</text>
</comment>
<keyword evidence="9" id="KW-1185">Reference proteome</keyword>
<organism evidence="8 9">
    <name type="scientific">Azomonas macrocytogenes</name>
    <name type="common">Azotobacter macrocytogenes</name>
    <dbReference type="NCBI Taxonomy" id="69962"/>
    <lineage>
        <taxon>Bacteria</taxon>
        <taxon>Pseudomonadati</taxon>
        <taxon>Pseudomonadota</taxon>
        <taxon>Gammaproteobacteria</taxon>
        <taxon>Pseudomonadales</taxon>
        <taxon>Pseudomonadaceae</taxon>
        <taxon>Azomonas</taxon>
    </lineage>
</organism>
<dbReference type="EMBL" id="JACHXI010000022">
    <property type="protein sequence ID" value="MBB3104998.1"/>
    <property type="molecule type" value="Genomic_DNA"/>
</dbReference>
<dbReference type="Pfam" id="PF13860">
    <property type="entry name" value="FlgD_ig"/>
    <property type="match status" value="1"/>
</dbReference>
<evidence type="ECO:0000256" key="3">
    <source>
        <dbReference type="ARBA" id="ARBA00022795"/>
    </source>
</evidence>
<keyword evidence="8" id="KW-0966">Cell projection</keyword>
<dbReference type="GO" id="GO:0044781">
    <property type="term" value="P:bacterial-type flagellum organization"/>
    <property type="evidence" value="ECO:0007669"/>
    <property type="project" value="UniProtKB-UniRule"/>
</dbReference>
<evidence type="ECO:0000256" key="5">
    <source>
        <dbReference type="RuleBase" id="RU362076"/>
    </source>
</evidence>
<evidence type="ECO:0000313" key="8">
    <source>
        <dbReference type="EMBL" id="MBB3104998.1"/>
    </source>
</evidence>
<dbReference type="InterPro" id="IPR025965">
    <property type="entry name" value="FlgD/Vpr_Ig-like"/>
</dbReference>
<dbReference type="InterPro" id="IPR005648">
    <property type="entry name" value="FlgD"/>
</dbReference>
<keyword evidence="3 5" id="KW-1005">Bacterial flagellum biogenesis</keyword>
<proteinExistence type="inferred from homology"/>
<dbReference type="Proteomes" id="UP000549250">
    <property type="component" value="Unassembled WGS sequence"/>
</dbReference>
<dbReference type="Gene3D" id="2.60.40.4070">
    <property type="match status" value="1"/>
</dbReference>
<comment type="caution">
    <text evidence="8">The sequence shown here is derived from an EMBL/GenBank/DDBJ whole genome shotgun (WGS) entry which is preliminary data.</text>
</comment>
<dbReference type="Pfam" id="PF03963">
    <property type="entry name" value="FlgD"/>
    <property type="match status" value="1"/>
</dbReference>
<comment type="similarity">
    <text evidence="1 5">Belongs to the FlgD family.</text>
</comment>
<feature type="domain" description="FlgD/Vpr Ig-like" evidence="6">
    <location>
        <begin position="112"/>
        <end position="183"/>
    </location>
</feature>
<feature type="domain" description="FlgD Tudor-like" evidence="7">
    <location>
        <begin position="90"/>
        <end position="226"/>
    </location>
</feature>
<keyword evidence="8" id="KW-0969">Cilium</keyword>
<evidence type="ECO:0000256" key="2">
    <source>
        <dbReference type="ARBA" id="ARBA00016013"/>
    </source>
</evidence>
<evidence type="ECO:0000256" key="4">
    <source>
        <dbReference type="ARBA" id="ARBA00024746"/>
    </source>
</evidence>
<evidence type="ECO:0000259" key="6">
    <source>
        <dbReference type="Pfam" id="PF13860"/>
    </source>
</evidence>
<dbReference type="Pfam" id="PF13861">
    <property type="entry name" value="FLgD_tudor"/>
    <property type="match status" value="1"/>
</dbReference>
<reference evidence="8 9" key="1">
    <citation type="submission" date="2020-08" db="EMBL/GenBank/DDBJ databases">
        <title>Genomic Encyclopedia of Type Strains, Phase III (KMG-III): the genomes of soil and plant-associated and newly described type strains.</title>
        <authorList>
            <person name="Whitman W."/>
        </authorList>
    </citation>
    <scope>NUCLEOTIDE SEQUENCE [LARGE SCALE GENOMIC DNA]</scope>
    <source>
        <strain evidence="8 9">CECT 4462</strain>
    </source>
</reference>
<evidence type="ECO:0000313" key="9">
    <source>
        <dbReference type="Proteomes" id="UP000549250"/>
    </source>
</evidence>
<dbReference type="AlphaFoldDB" id="A0A839T7E3"/>
<dbReference type="NCBIfam" id="NF005176">
    <property type="entry name" value="PRK06655.1-1"/>
    <property type="match status" value="1"/>
</dbReference>
<dbReference type="InterPro" id="IPR025963">
    <property type="entry name" value="FLgD_Tudor"/>
</dbReference>
<dbReference type="RefSeq" id="WP_183167847.1">
    <property type="nucleotide sequence ID" value="NZ_JACHXI010000022.1"/>
</dbReference>
<name>A0A839T7E3_AZOMA</name>
<accession>A0A839T7E3</accession>